<dbReference type="Proteomes" id="UP000650511">
    <property type="component" value="Unassembled WGS sequence"/>
</dbReference>
<comment type="caution">
    <text evidence="2">The sequence shown here is derived from an EMBL/GenBank/DDBJ whole genome shotgun (WGS) entry which is preliminary data.</text>
</comment>
<evidence type="ECO:0000256" key="1">
    <source>
        <dbReference type="SAM" id="MobiDB-lite"/>
    </source>
</evidence>
<feature type="region of interest" description="Disordered" evidence="1">
    <location>
        <begin position="1"/>
        <end position="25"/>
    </location>
</feature>
<reference evidence="2" key="1">
    <citation type="journal article" date="2014" name="Int. J. Syst. Evol. Microbiol.">
        <title>Complete genome sequence of Corynebacterium casei LMG S-19264T (=DSM 44701T), isolated from a smear-ripened cheese.</title>
        <authorList>
            <consortium name="US DOE Joint Genome Institute (JGI-PGF)"/>
            <person name="Walter F."/>
            <person name="Albersmeier A."/>
            <person name="Kalinowski J."/>
            <person name="Ruckert C."/>
        </authorList>
    </citation>
    <scope>NUCLEOTIDE SEQUENCE</scope>
    <source>
        <strain evidence="2">CGMCC 1.14988</strain>
    </source>
</reference>
<gene>
    <name evidence="2" type="ORF">GCM10011354_35620</name>
</gene>
<name>A0A8J3AHQ5_9ACTN</name>
<accession>A0A8J3AHQ5</accession>
<reference evidence="2" key="2">
    <citation type="submission" date="2020-09" db="EMBL/GenBank/DDBJ databases">
        <authorList>
            <person name="Sun Q."/>
            <person name="Zhou Y."/>
        </authorList>
    </citation>
    <scope>NUCLEOTIDE SEQUENCE</scope>
    <source>
        <strain evidence="2">CGMCC 1.14988</strain>
    </source>
</reference>
<dbReference type="EMBL" id="BMHA01000018">
    <property type="protein sequence ID" value="GGI09749.1"/>
    <property type="molecule type" value="Genomic_DNA"/>
</dbReference>
<protein>
    <submittedName>
        <fullName evidence="2">Uncharacterized protein</fullName>
    </submittedName>
</protein>
<proteinExistence type="predicted"/>
<organism evidence="2 3">
    <name type="scientific">Egicoccus halophilus</name>
    <dbReference type="NCBI Taxonomy" id="1670830"/>
    <lineage>
        <taxon>Bacteria</taxon>
        <taxon>Bacillati</taxon>
        <taxon>Actinomycetota</taxon>
        <taxon>Nitriliruptoria</taxon>
        <taxon>Egicoccales</taxon>
        <taxon>Egicoccaceae</taxon>
        <taxon>Egicoccus</taxon>
    </lineage>
</organism>
<keyword evidence="3" id="KW-1185">Reference proteome</keyword>
<dbReference type="AlphaFoldDB" id="A0A8J3AHQ5"/>
<evidence type="ECO:0000313" key="3">
    <source>
        <dbReference type="Proteomes" id="UP000650511"/>
    </source>
</evidence>
<evidence type="ECO:0000313" key="2">
    <source>
        <dbReference type="EMBL" id="GGI09749.1"/>
    </source>
</evidence>
<sequence>MAVGEGYPDEGTTTEAAMDTRQPASSRLQGVAFDFEPRYRPLLRLLGVRPETAQVVVGAQVLRVRFGLWWLETTLDNVTDVTLTGPFRAIKAIGPHLSLADRGVTFGTTTRAGVCLTFREPVGALAGRRWLRHPGATLTVQDPSGFAQLVRVRAGLDLREG</sequence>